<accession>A0ABQ9GYA2</accession>
<gene>
    <name evidence="2" type="ORF">PR048_021439</name>
</gene>
<dbReference type="Proteomes" id="UP001159363">
    <property type="component" value="Chromosome 7"/>
</dbReference>
<feature type="compositionally biased region" description="Basic and acidic residues" evidence="1">
    <location>
        <begin position="594"/>
        <end position="606"/>
    </location>
</feature>
<feature type="compositionally biased region" description="Basic and acidic residues" evidence="1">
    <location>
        <begin position="99"/>
        <end position="132"/>
    </location>
</feature>
<dbReference type="EMBL" id="JARBHB010000008">
    <property type="protein sequence ID" value="KAJ8876987.1"/>
    <property type="molecule type" value="Genomic_DNA"/>
</dbReference>
<name>A0ABQ9GYA2_9NEOP</name>
<comment type="caution">
    <text evidence="2">The sequence shown here is derived from an EMBL/GenBank/DDBJ whole genome shotgun (WGS) entry which is preliminary data.</text>
</comment>
<proteinExistence type="predicted"/>
<feature type="region of interest" description="Disordered" evidence="1">
    <location>
        <begin position="587"/>
        <end position="606"/>
    </location>
</feature>
<organism evidence="2 3">
    <name type="scientific">Dryococelus australis</name>
    <dbReference type="NCBI Taxonomy" id="614101"/>
    <lineage>
        <taxon>Eukaryota</taxon>
        <taxon>Metazoa</taxon>
        <taxon>Ecdysozoa</taxon>
        <taxon>Arthropoda</taxon>
        <taxon>Hexapoda</taxon>
        <taxon>Insecta</taxon>
        <taxon>Pterygota</taxon>
        <taxon>Neoptera</taxon>
        <taxon>Polyneoptera</taxon>
        <taxon>Phasmatodea</taxon>
        <taxon>Verophasmatodea</taxon>
        <taxon>Anareolatae</taxon>
        <taxon>Phasmatidae</taxon>
        <taxon>Eurycanthinae</taxon>
        <taxon>Dryococelus</taxon>
    </lineage>
</organism>
<feature type="region of interest" description="Disordered" evidence="1">
    <location>
        <begin position="84"/>
        <end position="149"/>
    </location>
</feature>
<sequence length="1044" mass="117408">MRQRNAAWTTLAEEQNILETWDMLNNDSKRKQFTYVFHKPAALPEEQTCLSGHPEKGMRRDIMGVETQRNKDIVHFNENSYRQYPTHSSYENSPYENFPPRDRTGDFRSKKSMTDRLDPTRRMHPRLTRDSNPEPSGPEMRSLRPQLRLSSPRTRTFQLTPELHLDLHLGDVQCVVYRSALVSSSRRAGRRTERLACLPPTNAIRVQSPVGSHSVFSHVGIVADDAVGQRVFSGISRFSHPLITALLHTHLNYPLRLSGPRCPSSACDSLSPTKVSQVRFSTSVLSQYSFESCFNRERASIICYALRKVLITHFESRSNHDMSLVQHFYIGTKIKLDPGSELGSFDFVSGKMLEQTYISNTQHADKILEHSYFRKNWSSLCSVPRERSRCGASLTQNSNANTPFSGCTSSCDPRYNGPHGLQIAVASPSSQTSMSLPDSKRGPQEFCSVGGSFAQVGTTDGARTSVSQVKSTLRAKNSTGMQVVCENLRYTEKLCKGCWLHAAFNCNKRQNGTGKIKIIISRNKRCNLKVSAMSVEFKASAWLAHEVCCRAQAFRVKWSGEIWAALNIKVSRTYEDEVRYGVVPESKGGGNGRSLRETADQRYSRGEQSRTNVVPLKCFDALNVQISRRWAESLRQSSYNAQLHHCDSKLDPRSDIRSTQKTVAPFEYRAGLEIEIKFFSNRRNWRFEISIREQQPSSTNFIDESEIQNHEMSLMQHWIKLDPGTELGSFDLVTGKLLMQPGIKARWKALTRQRAPLVKRPVRRWAHGGNHVYRLFTCVWRVRALGDARAVRTATEQAAQLPVMCDPLRNPAIPSPKAGSTIVRCVALRRAILAVSQLGDDLSVTDAAAPTTATQEFRATHSTPMRCDGICFILIGYRSSQRKASHYCGASFTHRASKDTRIDTSALAPNKTFVSRIYCHLPGLTDAPMRDLSLLQCAWSVARSQDCTTHTPLLGDQGQAHAVTSNIDNIAKSELVRFMKDTFNLDCASNTLTPTTLGRTCLDLAFARHIAAQALRSTSYFSHHHPIFNRLYTTTALPLRANNE</sequence>
<keyword evidence="3" id="KW-1185">Reference proteome</keyword>
<evidence type="ECO:0000313" key="2">
    <source>
        <dbReference type="EMBL" id="KAJ8876987.1"/>
    </source>
</evidence>
<protein>
    <submittedName>
        <fullName evidence="2">Uncharacterized protein</fullName>
    </submittedName>
</protein>
<feature type="compositionally biased region" description="Polar residues" evidence="1">
    <location>
        <begin position="84"/>
        <end position="95"/>
    </location>
</feature>
<reference evidence="2 3" key="1">
    <citation type="submission" date="2023-02" db="EMBL/GenBank/DDBJ databases">
        <title>LHISI_Scaffold_Assembly.</title>
        <authorList>
            <person name="Stuart O.P."/>
            <person name="Cleave R."/>
            <person name="Magrath M.J.L."/>
            <person name="Mikheyev A.S."/>
        </authorList>
    </citation>
    <scope>NUCLEOTIDE SEQUENCE [LARGE SCALE GENOMIC DNA]</scope>
    <source>
        <strain evidence="2">Daus_M_001</strain>
        <tissue evidence="2">Leg muscle</tissue>
    </source>
</reference>
<evidence type="ECO:0000313" key="3">
    <source>
        <dbReference type="Proteomes" id="UP001159363"/>
    </source>
</evidence>
<evidence type="ECO:0000256" key="1">
    <source>
        <dbReference type="SAM" id="MobiDB-lite"/>
    </source>
</evidence>